<keyword evidence="3" id="KW-1185">Reference proteome</keyword>
<reference evidence="2 3" key="1">
    <citation type="submission" date="2019-11" db="EMBL/GenBank/DDBJ databases">
        <title>Whole genome sequence of Oryza granulata.</title>
        <authorList>
            <person name="Li W."/>
        </authorList>
    </citation>
    <scope>NUCLEOTIDE SEQUENCE [LARGE SCALE GENOMIC DNA]</scope>
    <source>
        <strain evidence="3">cv. Menghai</strain>
        <tissue evidence="2">Leaf</tissue>
    </source>
</reference>
<evidence type="ECO:0000313" key="2">
    <source>
        <dbReference type="EMBL" id="KAF0888780.1"/>
    </source>
</evidence>
<organism evidence="2 3">
    <name type="scientific">Oryza meyeriana var. granulata</name>
    <dbReference type="NCBI Taxonomy" id="110450"/>
    <lineage>
        <taxon>Eukaryota</taxon>
        <taxon>Viridiplantae</taxon>
        <taxon>Streptophyta</taxon>
        <taxon>Embryophyta</taxon>
        <taxon>Tracheophyta</taxon>
        <taxon>Spermatophyta</taxon>
        <taxon>Magnoliopsida</taxon>
        <taxon>Liliopsida</taxon>
        <taxon>Poales</taxon>
        <taxon>Poaceae</taxon>
        <taxon>BOP clade</taxon>
        <taxon>Oryzoideae</taxon>
        <taxon>Oryzeae</taxon>
        <taxon>Oryzinae</taxon>
        <taxon>Oryza</taxon>
        <taxon>Oryza meyeriana</taxon>
    </lineage>
</organism>
<gene>
    <name evidence="2" type="ORF">E2562_017780</name>
</gene>
<evidence type="ECO:0000313" key="3">
    <source>
        <dbReference type="Proteomes" id="UP000479710"/>
    </source>
</evidence>
<feature type="non-terminal residue" evidence="2">
    <location>
        <position position="63"/>
    </location>
</feature>
<protein>
    <submittedName>
        <fullName evidence="2">Uncharacterized protein</fullName>
    </submittedName>
</protein>
<comment type="caution">
    <text evidence="2">The sequence shown here is derived from an EMBL/GenBank/DDBJ whole genome shotgun (WGS) entry which is preliminary data.</text>
</comment>
<dbReference type="Proteomes" id="UP000479710">
    <property type="component" value="Unassembled WGS sequence"/>
</dbReference>
<proteinExistence type="predicted"/>
<evidence type="ECO:0000256" key="1">
    <source>
        <dbReference type="SAM" id="MobiDB-lite"/>
    </source>
</evidence>
<accession>A0A6G1BLI7</accession>
<name>A0A6G1BLI7_9ORYZ</name>
<sequence length="63" mass="6433">MGPLAIERIHTSVAEEGDTGGGPHDGEVAGSPQALRRDPGRKVPGTGEDPGVVGFPDEITRGE</sequence>
<dbReference type="AlphaFoldDB" id="A0A6G1BLI7"/>
<feature type="region of interest" description="Disordered" evidence="1">
    <location>
        <begin position="12"/>
        <end position="63"/>
    </location>
</feature>
<dbReference type="EMBL" id="SPHZ02000012">
    <property type="protein sequence ID" value="KAF0888780.1"/>
    <property type="molecule type" value="Genomic_DNA"/>
</dbReference>